<evidence type="ECO:0000256" key="7">
    <source>
        <dbReference type="ARBA" id="ARBA00023172"/>
    </source>
</evidence>
<evidence type="ECO:0000256" key="2">
    <source>
        <dbReference type="ARBA" id="ARBA00018143"/>
    </source>
</evidence>
<sequence>MGKLSTGSAKLDRLLDGGFEPSTITLLYGEGGSGKTNMCMLAARNSALAGNRTVYIDTEGVSMERLKQICGTDFESISRNILFSTPFDFHEQTKLIEKGIRLLEIKGNVGLIIVDSLTMLFRSYRVEELEDRKELSDQLTMLLAAARRSDIPVIITSQVYTNIEKGIFEPLGGHVLNHTAKTIIFIQKTENGMRRATLMKHRYLKESESVEFRITSTGIE</sequence>
<comment type="similarity">
    <text evidence="1 9">Belongs to the eukaryotic RecA-like protein family. RadB subfamily.</text>
</comment>
<name>A0A8J7YQH7_9ARCH</name>
<dbReference type="GO" id="GO:0006281">
    <property type="term" value="P:DNA repair"/>
    <property type="evidence" value="ECO:0007669"/>
    <property type="project" value="UniProtKB-UniRule"/>
</dbReference>
<dbReference type="InterPro" id="IPR027417">
    <property type="entry name" value="P-loop_NTPase"/>
</dbReference>
<evidence type="ECO:0000313" key="12">
    <source>
        <dbReference type="Proteomes" id="UP000716004"/>
    </source>
</evidence>
<dbReference type="GO" id="GO:0140664">
    <property type="term" value="F:ATP-dependent DNA damage sensor activity"/>
    <property type="evidence" value="ECO:0007669"/>
    <property type="project" value="InterPro"/>
</dbReference>
<evidence type="ECO:0000313" key="11">
    <source>
        <dbReference type="EMBL" id="MBX8632448.1"/>
    </source>
</evidence>
<comment type="function">
    <text evidence="8 9">Involved in DNA repair and in homologous recombination. May regulate the cleavage reactions of the branch-structured DNA. Has a very weak ATPase activity that is not stimulated by DNA. Binds DNA but does not promote DNA strands exchange.</text>
</comment>
<reference evidence="11" key="1">
    <citation type="submission" date="2021-04" db="EMBL/GenBank/DDBJ databases">
        <title>Genomic insights into ecological role and evolution of a novel Thermoplasmata order Candidatus Sysuiplasmatales.</title>
        <authorList>
            <person name="Yuan Y."/>
        </authorList>
    </citation>
    <scope>NUCLEOTIDE SEQUENCE</scope>
    <source>
        <strain evidence="11">YP2-bin.285</strain>
    </source>
</reference>
<keyword evidence="5 9" id="KW-0067">ATP-binding</keyword>
<evidence type="ECO:0000256" key="5">
    <source>
        <dbReference type="ARBA" id="ARBA00022840"/>
    </source>
</evidence>
<dbReference type="SUPFAM" id="SSF52540">
    <property type="entry name" value="P-loop containing nucleoside triphosphate hydrolases"/>
    <property type="match status" value="1"/>
</dbReference>
<dbReference type="GO" id="GO:0006310">
    <property type="term" value="P:DNA recombination"/>
    <property type="evidence" value="ECO:0007669"/>
    <property type="project" value="UniProtKB-UniRule"/>
</dbReference>
<protein>
    <recommendedName>
        <fullName evidence="2 9">DNA repair and recombination protein RadB</fullName>
    </recommendedName>
</protein>
<dbReference type="InterPro" id="IPR020588">
    <property type="entry name" value="RecA_ATP-bd"/>
</dbReference>
<dbReference type="GO" id="GO:0005524">
    <property type="term" value="F:ATP binding"/>
    <property type="evidence" value="ECO:0007669"/>
    <property type="project" value="UniProtKB-UniRule"/>
</dbReference>
<dbReference type="InterPro" id="IPR011939">
    <property type="entry name" value="DNA_repair_and_recomb_RadB"/>
</dbReference>
<gene>
    <name evidence="9 11" type="primary">radB</name>
    <name evidence="11" type="ORF">J9259_08055</name>
</gene>
<dbReference type="NCBIfam" id="TIGR02237">
    <property type="entry name" value="recomb_radB"/>
    <property type="match status" value="1"/>
</dbReference>
<dbReference type="Proteomes" id="UP000716004">
    <property type="component" value="Unassembled WGS sequence"/>
</dbReference>
<evidence type="ECO:0000256" key="1">
    <source>
        <dbReference type="ARBA" id="ARBA00006876"/>
    </source>
</evidence>
<keyword evidence="7 9" id="KW-0233">DNA recombination</keyword>
<evidence type="ECO:0000256" key="6">
    <source>
        <dbReference type="ARBA" id="ARBA00023125"/>
    </source>
</evidence>
<dbReference type="EMBL" id="JAGVSJ010000027">
    <property type="protein sequence ID" value="MBX8632448.1"/>
    <property type="molecule type" value="Genomic_DNA"/>
</dbReference>
<keyword evidence="3 9" id="KW-0547">Nucleotide-binding</keyword>
<organism evidence="11 12">
    <name type="scientific">Candidatus Sysuiplasma superficiale</name>
    <dbReference type="NCBI Taxonomy" id="2823368"/>
    <lineage>
        <taxon>Archaea</taxon>
        <taxon>Methanobacteriati</taxon>
        <taxon>Thermoplasmatota</taxon>
        <taxon>Thermoplasmata</taxon>
        <taxon>Candidatus Sysuiplasmatales</taxon>
        <taxon>Candidatus Sysuiplasmataceae</taxon>
        <taxon>Candidatus Sysuiplasma</taxon>
    </lineage>
</organism>
<evidence type="ECO:0000256" key="4">
    <source>
        <dbReference type="ARBA" id="ARBA00022763"/>
    </source>
</evidence>
<dbReference type="Pfam" id="PF08423">
    <property type="entry name" value="Rad51"/>
    <property type="match status" value="1"/>
</dbReference>
<keyword evidence="6 9" id="KW-0238">DNA-binding</keyword>
<evidence type="ECO:0000256" key="3">
    <source>
        <dbReference type="ARBA" id="ARBA00022741"/>
    </source>
</evidence>
<dbReference type="Gene3D" id="3.40.50.300">
    <property type="entry name" value="P-loop containing nucleotide triphosphate hydrolases"/>
    <property type="match status" value="1"/>
</dbReference>
<dbReference type="InterPro" id="IPR013632">
    <property type="entry name" value="Rad51_C"/>
</dbReference>
<evidence type="ECO:0000256" key="8">
    <source>
        <dbReference type="ARBA" id="ARBA00024641"/>
    </source>
</evidence>
<proteinExistence type="inferred from homology"/>
<keyword evidence="4 9" id="KW-0227">DNA damage</keyword>
<dbReference type="PRINTS" id="PR01874">
    <property type="entry name" value="DNAREPAIRADA"/>
</dbReference>
<dbReference type="HAMAP" id="MF_00350">
    <property type="entry name" value="RadB"/>
    <property type="match status" value="1"/>
</dbReference>
<dbReference type="AlphaFoldDB" id="A0A8J7YQH7"/>
<dbReference type="GO" id="GO:0003684">
    <property type="term" value="F:damaged DNA binding"/>
    <property type="evidence" value="ECO:0007669"/>
    <property type="project" value="UniProtKB-UniRule"/>
</dbReference>
<dbReference type="PANTHER" id="PTHR22942:SF47">
    <property type="entry name" value="DNA REPAIR AND RECOMBINATION PROTEIN RADB"/>
    <property type="match status" value="1"/>
</dbReference>
<accession>A0A8J7YQH7</accession>
<comment type="caution">
    <text evidence="11">The sequence shown here is derived from an EMBL/GenBank/DDBJ whole genome shotgun (WGS) entry which is preliminary data.</text>
</comment>
<dbReference type="SMART" id="SM00382">
    <property type="entry name" value="AAA"/>
    <property type="match status" value="1"/>
</dbReference>
<dbReference type="InterPro" id="IPR003593">
    <property type="entry name" value="AAA+_ATPase"/>
</dbReference>
<dbReference type="PIRSF" id="PIRSF003336">
    <property type="entry name" value="RadB"/>
    <property type="match status" value="1"/>
</dbReference>
<evidence type="ECO:0000259" key="10">
    <source>
        <dbReference type="PROSITE" id="PS50162"/>
    </source>
</evidence>
<evidence type="ECO:0000256" key="9">
    <source>
        <dbReference type="HAMAP-Rule" id="MF_00350"/>
    </source>
</evidence>
<feature type="domain" description="RecA family profile 1" evidence="10">
    <location>
        <begin position="1"/>
        <end position="159"/>
    </location>
</feature>
<dbReference type="PANTHER" id="PTHR22942">
    <property type="entry name" value="RECA/RAD51/RADA DNA STRAND-PAIRING FAMILY MEMBER"/>
    <property type="match status" value="1"/>
</dbReference>
<dbReference type="PROSITE" id="PS50162">
    <property type="entry name" value="RECA_2"/>
    <property type="match status" value="1"/>
</dbReference>